<feature type="compositionally biased region" description="Basic and acidic residues" evidence="6">
    <location>
        <begin position="557"/>
        <end position="566"/>
    </location>
</feature>
<evidence type="ECO:0000256" key="5">
    <source>
        <dbReference type="PROSITE-ProRule" id="PRU00196"/>
    </source>
</evidence>
<dbReference type="PROSITE" id="PS50287">
    <property type="entry name" value="SRCR_2"/>
    <property type="match status" value="1"/>
</dbReference>
<evidence type="ECO:0000256" key="1">
    <source>
        <dbReference type="ARBA" id="ARBA00022729"/>
    </source>
</evidence>
<keyword evidence="7" id="KW-0472">Membrane</keyword>
<feature type="domain" description="SRCR" evidence="9">
    <location>
        <begin position="139"/>
        <end position="242"/>
    </location>
</feature>
<evidence type="ECO:0000256" key="2">
    <source>
        <dbReference type="ARBA" id="ARBA00022737"/>
    </source>
</evidence>
<gene>
    <name evidence="10" type="ORF">AALO_G00178940</name>
</gene>
<dbReference type="EMBL" id="JADWDJ010000013">
    <property type="protein sequence ID" value="KAG5271370.1"/>
    <property type="molecule type" value="Genomic_DNA"/>
</dbReference>
<organism evidence="10 11">
    <name type="scientific">Alosa alosa</name>
    <name type="common">allis shad</name>
    <dbReference type="NCBI Taxonomy" id="278164"/>
    <lineage>
        <taxon>Eukaryota</taxon>
        <taxon>Metazoa</taxon>
        <taxon>Chordata</taxon>
        <taxon>Craniata</taxon>
        <taxon>Vertebrata</taxon>
        <taxon>Euteleostomi</taxon>
        <taxon>Actinopterygii</taxon>
        <taxon>Neopterygii</taxon>
        <taxon>Teleostei</taxon>
        <taxon>Clupei</taxon>
        <taxon>Clupeiformes</taxon>
        <taxon>Clupeoidei</taxon>
        <taxon>Clupeidae</taxon>
        <taxon>Alosa</taxon>
    </lineage>
</organism>
<accession>A0AAV6GCY5</accession>
<dbReference type="InterPro" id="IPR036772">
    <property type="entry name" value="SRCR-like_dom_sf"/>
</dbReference>
<feature type="transmembrane region" description="Helical" evidence="7">
    <location>
        <begin position="280"/>
        <end position="304"/>
    </location>
</feature>
<comment type="caution">
    <text evidence="10">The sequence shown here is derived from an EMBL/GenBank/DDBJ whole genome shotgun (WGS) entry which is preliminary data.</text>
</comment>
<feature type="region of interest" description="Disordered" evidence="6">
    <location>
        <begin position="498"/>
        <end position="581"/>
    </location>
</feature>
<dbReference type="FunFam" id="3.10.250.10:FF:000010">
    <property type="entry name" value="T-cell differentiation antigen CD6"/>
    <property type="match status" value="1"/>
</dbReference>
<evidence type="ECO:0000313" key="11">
    <source>
        <dbReference type="Proteomes" id="UP000823561"/>
    </source>
</evidence>
<protein>
    <recommendedName>
        <fullName evidence="9">SRCR domain-containing protein</fullName>
    </recommendedName>
</protein>
<keyword evidence="3 5" id="KW-1015">Disulfide bond</keyword>
<evidence type="ECO:0000256" key="8">
    <source>
        <dbReference type="SAM" id="SignalP"/>
    </source>
</evidence>
<dbReference type="InterPro" id="IPR001190">
    <property type="entry name" value="SRCR"/>
</dbReference>
<keyword evidence="7" id="KW-1133">Transmembrane helix</keyword>
<keyword evidence="1 8" id="KW-0732">Signal</keyword>
<dbReference type="Gene3D" id="3.10.250.10">
    <property type="entry name" value="SRCR-like domain"/>
    <property type="match status" value="1"/>
</dbReference>
<evidence type="ECO:0000256" key="6">
    <source>
        <dbReference type="SAM" id="MobiDB-lite"/>
    </source>
</evidence>
<feature type="compositionally biased region" description="Polar residues" evidence="6">
    <location>
        <begin position="502"/>
        <end position="523"/>
    </location>
</feature>
<name>A0AAV6GCY5_9TELE</name>
<comment type="caution">
    <text evidence="5">Lacks conserved residue(s) required for the propagation of feature annotation.</text>
</comment>
<dbReference type="SUPFAM" id="SSF56487">
    <property type="entry name" value="SRCR-like"/>
    <property type="match status" value="1"/>
</dbReference>
<feature type="region of interest" description="Disordered" evidence="6">
    <location>
        <begin position="353"/>
        <end position="430"/>
    </location>
</feature>
<keyword evidence="11" id="KW-1185">Reference proteome</keyword>
<dbReference type="PANTHER" id="PTHR48071">
    <property type="entry name" value="SRCR DOMAIN-CONTAINING PROTEIN"/>
    <property type="match status" value="1"/>
</dbReference>
<dbReference type="Pfam" id="PF00530">
    <property type="entry name" value="SRCR"/>
    <property type="match status" value="1"/>
</dbReference>
<feature type="region of interest" description="Disordered" evidence="6">
    <location>
        <begin position="449"/>
        <end position="483"/>
    </location>
</feature>
<feature type="chain" id="PRO_5043719806" description="SRCR domain-containing protein" evidence="8">
    <location>
        <begin position="19"/>
        <end position="581"/>
    </location>
</feature>
<feature type="signal peptide" evidence="8">
    <location>
        <begin position="1"/>
        <end position="18"/>
    </location>
</feature>
<keyword evidence="2" id="KW-0677">Repeat</keyword>
<evidence type="ECO:0000256" key="3">
    <source>
        <dbReference type="ARBA" id="ARBA00023157"/>
    </source>
</evidence>
<dbReference type="Proteomes" id="UP000823561">
    <property type="component" value="Chromosome 13"/>
</dbReference>
<proteinExistence type="predicted"/>
<keyword evidence="7" id="KW-0812">Transmembrane</keyword>
<feature type="disulfide bond" evidence="5">
    <location>
        <begin position="210"/>
        <end position="220"/>
    </location>
</feature>
<dbReference type="SMART" id="SM00202">
    <property type="entry name" value="SR"/>
    <property type="match status" value="1"/>
</dbReference>
<dbReference type="AlphaFoldDB" id="A0AAV6GCY5"/>
<dbReference type="PRINTS" id="PR00258">
    <property type="entry name" value="SPERACTRCPTR"/>
</dbReference>
<keyword evidence="4" id="KW-0325">Glycoprotein</keyword>
<feature type="compositionally biased region" description="Low complexity" evidence="6">
    <location>
        <begin position="369"/>
        <end position="378"/>
    </location>
</feature>
<evidence type="ECO:0000256" key="4">
    <source>
        <dbReference type="ARBA" id="ARBA00023180"/>
    </source>
</evidence>
<evidence type="ECO:0000256" key="7">
    <source>
        <dbReference type="SAM" id="Phobius"/>
    </source>
</evidence>
<dbReference type="PROSITE" id="PS00420">
    <property type="entry name" value="SRCR_1"/>
    <property type="match status" value="1"/>
</dbReference>
<reference evidence="10" key="1">
    <citation type="submission" date="2020-10" db="EMBL/GenBank/DDBJ databases">
        <title>Chromosome-scale genome assembly of the Allis shad, Alosa alosa.</title>
        <authorList>
            <person name="Margot Z."/>
            <person name="Christophe K."/>
            <person name="Cabau C."/>
            <person name="Louis A."/>
            <person name="Berthelot C."/>
            <person name="Parey E."/>
            <person name="Roest Crollius H."/>
            <person name="Montfort J."/>
            <person name="Robinson-Rechavi M."/>
            <person name="Bucao C."/>
            <person name="Bouchez O."/>
            <person name="Gislard M."/>
            <person name="Lluch J."/>
            <person name="Milhes M."/>
            <person name="Lampietro C."/>
            <person name="Lopez Roques C."/>
            <person name="Donnadieu C."/>
            <person name="Braasch I."/>
            <person name="Desvignes T."/>
            <person name="Postlethwait J."/>
            <person name="Bobe J."/>
            <person name="Guiguen Y."/>
        </authorList>
    </citation>
    <scope>NUCLEOTIDE SEQUENCE</scope>
    <source>
        <strain evidence="10">M-15738</strain>
        <tissue evidence="10">Blood</tissue>
    </source>
</reference>
<dbReference type="GO" id="GO:0016020">
    <property type="term" value="C:membrane"/>
    <property type="evidence" value="ECO:0007669"/>
    <property type="project" value="InterPro"/>
</dbReference>
<feature type="compositionally biased region" description="Low complexity" evidence="6">
    <location>
        <begin position="470"/>
        <end position="480"/>
    </location>
</feature>
<evidence type="ECO:0000313" key="10">
    <source>
        <dbReference type="EMBL" id="KAG5271370.1"/>
    </source>
</evidence>
<evidence type="ECO:0000259" key="9">
    <source>
        <dbReference type="PROSITE" id="PS50287"/>
    </source>
</evidence>
<dbReference type="PANTHER" id="PTHR48071:SF26">
    <property type="entry name" value="ANTIGEN WC1.1-LIKE"/>
    <property type="match status" value="1"/>
</dbReference>
<sequence>MELLTAVVLLQVLGAFQALPTTSYPVFQWNNTDIPKPSEPDHFNLSGICAGVVMTHTHTHGWIPAELSLTNRSTVAQHICRHLGCGEVHEVRQNATTVVLNSTCATECVFKEPKRLHCNENTNGICFNITEIHCTHQAIRLANGTNPCQGRVEVYSNRTWGSVCDDGWNLAAGHVVCAQLGCGLAHKVTGEERQPFPSGSGPIHLDELNCTGTEKHLWQCKTRRTGHAHDCGHKEDAGVVCTGGLPPLSIEQPTTRSPPNWTTGAATSASMEAAPATPGLQAAVAGCIVLSVALILVLASNVILCGRQKRRTARVIHQTYNGSTSNIIREWSEQEEPDVNLLRVTTEYGPNEVYPSTPKFSVAHRPPSADDSSSTSSCDSDEMNYYIKPIATTPSVQAPKAPHSPGPVSKEIINGNDKPGGDSDLESGEDYENTGIEIHNLLKSETILTPNDLQNDPSVHDPHNLQRAASTESLGSSGSSSEEDYQNMAFHREMTLPYPECQPSSEQLTSLPTNENYSGSNHYNRGHIPESYCDQDDSCSTSSGDSYVNVPAINKADCSRSTHEDPADQSSSDSDYDEVAT</sequence>